<keyword evidence="2" id="KW-0560">Oxidoreductase</keyword>
<reference evidence="5" key="2">
    <citation type="submission" date="2025-09" db="UniProtKB">
        <authorList>
            <consortium name="Ensembl"/>
        </authorList>
    </citation>
    <scope>IDENTIFICATION</scope>
</reference>
<dbReference type="InterPro" id="IPR036291">
    <property type="entry name" value="NAD(P)-bd_dom_sf"/>
</dbReference>
<reference evidence="5" key="1">
    <citation type="submission" date="2025-08" db="UniProtKB">
        <authorList>
            <consortium name="Ensembl"/>
        </authorList>
    </citation>
    <scope>IDENTIFICATION</scope>
</reference>
<dbReference type="Ensembl" id="ENSLLET00000012692.1">
    <property type="protein sequence ID" value="ENSLLEP00000012213.1"/>
    <property type="gene ID" value="ENSLLEG00000007663.1"/>
</dbReference>
<evidence type="ECO:0000256" key="2">
    <source>
        <dbReference type="ARBA" id="ARBA00023002"/>
    </source>
</evidence>
<sequence length="353" mass="39412">MPWPTRQSTSRNRDALAPFTGVAPLPALKIHFSTMWLHLLVVVLVLLFLYRWFRQSQILQNLSDKYVFITGCDSGFGNLLAKQLDRRGMRVLAACLTEKGAVELKQETSSRLQTVILDVTDNKNVISVAKKVSGIVGQAGLWGLVNNAGYGYGLTPNEWQRKEDFAKILDVNILGLVDVTLNLLPLIRKARGRVVNVSSGAGRLSVIGGGYCISKFGVQAFSDSLRREMRGFGVKVSIIEPGGFRTNMCSFEPQLKATKHIWEKAPAEIKESYGEEYFQHSVKNMKKFVELSSTKLSRVTDCMEHALTAVYPWTRYSPGWDAKLYYLPVSYLPTVISDYVVCYSAPKPAQGVM</sequence>
<protein>
    <submittedName>
        <fullName evidence="5">Uncharacterized protein</fullName>
    </submittedName>
</protein>
<evidence type="ECO:0000313" key="6">
    <source>
        <dbReference type="Proteomes" id="UP000694569"/>
    </source>
</evidence>
<keyword evidence="4" id="KW-0812">Transmembrane</keyword>
<dbReference type="FunFam" id="3.40.50.720:FF:000074">
    <property type="entry name" value="Retinol dehydrogenase type 1"/>
    <property type="match status" value="1"/>
</dbReference>
<evidence type="ECO:0000313" key="5">
    <source>
        <dbReference type="Ensembl" id="ENSLLEP00000012213.1"/>
    </source>
</evidence>
<dbReference type="PANTHER" id="PTHR43313:SF54">
    <property type="entry name" value="HYDROXYSTEROID (17-BETA) DEHYDROGENASE 6 PRECURSOR"/>
    <property type="match status" value="1"/>
</dbReference>
<proteinExistence type="inferred from homology"/>
<dbReference type="PRINTS" id="PR00080">
    <property type="entry name" value="SDRFAMILY"/>
</dbReference>
<dbReference type="PROSITE" id="PS00061">
    <property type="entry name" value="ADH_SHORT"/>
    <property type="match status" value="1"/>
</dbReference>
<evidence type="ECO:0000256" key="4">
    <source>
        <dbReference type="SAM" id="Phobius"/>
    </source>
</evidence>
<dbReference type="InterPro" id="IPR020904">
    <property type="entry name" value="Sc_DH/Rdtase_CS"/>
</dbReference>
<keyword evidence="4" id="KW-1133">Transmembrane helix</keyword>
<dbReference type="PANTHER" id="PTHR43313">
    <property type="entry name" value="SHORT-CHAIN DEHYDROGENASE/REDUCTASE FAMILY 9C"/>
    <property type="match status" value="1"/>
</dbReference>
<feature type="transmembrane region" description="Helical" evidence="4">
    <location>
        <begin position="35"/>
        <end position="53"/>
    </location>
</feature>
<organism evidence="5 6">
    <name type="scientific">Leptobrachium leishanense</name>
    <name type="common">Leishan spiny toad</name>
    <dbReference type="NCBI Taxonomy" id="445787"/>
    <lineage>
        <taxon>Eukaryota</taxon>
        <taxon>Metazoa</taxon>
        <taxon>Chordata</taxon>
        <taxon>Craniata</taxon>
        <taxon>Vertebrata</taxon>
        <taxon>Euteleostomi</taxon>
        <taxon>Amphibia</taxon>
        <taxon>Batrachia</taxon>
        <taxon>Anura</taxon>
        <taxon>Pelobatoidea</taxon>
        <taxon>Megophryidae</taxon>
        <taxon>Leptobrachium</taxon>
    </lineage>
</organism>
<dbReference type="Gene3D" id="3.40.50.720">
    <property type="entry name" value="NAD(P)-binding Rossmann-like Domain"/>
    <property type="match status" value="1"/>
</dbReference>
<comment type="similarity">
    <text evidence="1 3">Belongs to the short-chain dehydrogenases/reductases (SDR) family.</text>
</comment>
<dbReference type="GO" id="GO:0008202">
    <property type="term" value="P:steroid metabolic process"/>
    <property type="evidence" value="ECO:0007669"/>
    <property type="project" value="TreeGrafter"/>
</dbReference>
<name>A0A8C5MBM8_9ANUR</name>
<dbReference type="PRINTS" id="PR00081">
    <property type="entry name" value="GDHRDH"/>
</dbReference>
<dbReference type="Pfam" id="PF00106">
    <property type="entry name" value="adh_short"/>
    <property type="match status" value="1"/>
</dbReference>
<keyword evidence="6" id="KW-1185">Reference proteome</keyword>
<keyword evidence="4" id="KW-0472">Membrane</keyword>
<dbReference type="SUPFAM" id="SSF51735">
    <property type="entry name" value="NAD(P)-binding Rossmann-fold domains"/>
    <property type="match status" value="1"/>
</dbReference>
<evidence type="ECO:0000256" key="1">
    <source>
        <dbReference type="ARBA" id="ARBA00006484"/>
    </source>
</evidence>
<accession>A0A8C5MBM8</accession>
<dbReference type="Proteomes" id="UP000694569">
    <property type="component" value="Unplaced"/>
</dbReference>
<evidence type="ECO:0000256" key="3">
    <source>
        <dbReference type="RuleBase" id="RU000363"/>
    </source>
</evidence>
<dbReference type="GO" id="GO:0016491">
    <property type="term" value="F:oxidoreductase activity"/>
    <property type="evidence" value="ECO:0007669"/>
    <property type="project" value="UniProtKB-KW"/>
</dbReference>
<dbReference type="AlphaFoldDB" id="A0A8C5MBM8"/>
<dbReference type="InterPro" id="IPR002347">
    <property type="entry name" value="SDR_fam"/>
</dbReference>
<dbReference type="GeneTree" id="ENSGT00940000154118"/>